<reference evidence="1 2" key="1">
    <citation type="journal article" date="2016" name="Sci. Rep.">
        <title>Metabolic traits of an uncultured archaeal lineage -MSBL1- from brine pools of the Red Sea.</title>
        <authorList>
            <person name="Mwirichia R."/>
            <person name="Alam I."/>
            <person name="Rashid M."/>
            <person name="Vinu M."/>
            <person name="Ba-Alawi W."/>
            <person name="Anthony Kamau A."/>
            <person name="Kamanda Ngugi D."/>
            <person name="Goker M."/>
            <person name="Klenk H.P."/>
            <person name="Bajic V."/>
            <person name="Stingl U."/>
        </authorList>
    </citation>
    <scope>NUCLEOTIDE SEQUENCE [LARGE SCALE GENOMIC DNA]</scope>
    <source>
        <strain evidence="1">SCGC-AAA259I09</strain>
    </source>
</reference>
<evidence type="ECO:0000313" key="2">
    <source>
        <dbReference type="Proteomes" id="UP000070463"/>
    </source>
</evidence>
<dbReference type="Proteomes" id="UP000070463">
    <property type="component" value="Unassembled WGS sequence"/>
</dbReference>
<evidence type="ECO:0008006" key="3">
    <source>
        <dbReference type="Google" id="ProtNLM"/>
    </source>
</evidence>
<protein>
    <recommendedName>
        <fullName evidence="3">Sulfatase N-terminal domain-containing protein</fullName>
    </recommendedName>
</protein>
<organism evidence="1 2">
    <name type="scientific">candidate division MSBL1 archaeon SCGC-AAA259I09</name>
    <dbReference type="NCBI Taxonomy" id="1698267"/>
    <lineage>
        <taxon>Archaea</taxon>
        <taxon>Methanobacteriati</taxon>
        <taxon>Methanobacteriota</taxon>
        <taxon>candidate division MSBL1</taxon>
    </lineage>
</organism>
<dbReference type="EMBL" id="LHXR01000157">
    <property type="protein sequence ID" value="KXA94987.1"/>
    <property type="molecule type" value="Genomic_DNA"/>
</dbReference>
<evidence type="ECO:0000313" key="1">
    <source>
        <dbReference type="EMBL" id="KXA94987.1"/>
    </source>
</evidence>
<dbReference type="Gene3D" id="3.40.720.10">
    <property type="entry name" value="Alkaline Phosphatase, subunit A"/>
    <property type="match status" value="1"/>
</dbReference>
<dbReference type="SUPFAM" id="SSF53649">
    <property type="entry name" value="Alkaline phosphatase-like"/>
    <property type="match status" value="1"/>
</dbReference>
<proteinExistence type="predicted"/>
<gene>
    <name evidence="1" type="ORF">AKJ37_07125</name>
</gene>
<dbReference type="InterPro" id="IPR017850">
    <property type="entry name" value="Alkaline_phosphatase_core_sf"/>
</dbReference>
<dbReference type="AlphaFoldDB" id="A0A133ULC2"/>
<sequence>KKNLEYALEAIQRFAEEVEGKIVVTSDHGEAFGEGGLWGHINKPHIPVLVEVPWLEIND</sequence>
<name>A0A133ULC2_9EURY</name>
<keyword evidence="2" id="KW-1185">Reference proteome</keyword>
<comment type="caution">
    <text evidence="1">The sequence shown here is derived from an EMBL/GenBank/DDBJ whole genome shotgun (WGS) entry which is preliminary data.</text>
</comment>
<accession>A0A133ULC2</accession>
<feature type="non-terminal residue" evidence="1">
    <location>
        <position position="1"/>
    </location>
</feature>